<evidence type="ECO:0000256" key="1">
    <source>
        <dbReference type="SAM" id="MobiDB-lite"/>
    </source>
</evidence>
<protein>
    <submittedName>
        <fullName evidence="2">Uncharacterized protein</fullName>
    </submittedName>
</protein>
<dbReference type="EMBL" id="JABFTP020000021">
    <property type="protein sequence ID" value="KAL3270203.1"/>
    <property type="molecule type" value="Genomic_DNA"/>
</dbReference>
<accession>A0ABD2MUU3</accession>
<evidence type="ECO:0000313" key="2">
    <source>
        <dbReference type="EMBL" id="KAL3270203.1"/>
    </source>
</evidence>
<proteinExistence type="predicted"/>
<evidence type="ECO:0000313" key="3">
    <source>
        <dbReference type="Proteomes" id="UP001516400"/>
    </source>
</evidence>
<dbReference type="Proteomes" id="UP001516400">
    <property type="component" value="Unassembled WGS sequence"/>
</dbReference>
<feature type="non-terminal residue" evidence="2">
    <location>
        <position position="80"/>
    </location>
</feature>
<comment type="caution">
    <text evidence="2">The sequence shown here is derived from an EMBL/GenBank/DDBJ whole genome shotgun (WGS) entry which is preliminary data.</text>
</comment>
<name>A0ABD2MUU3_9CUCU</name>
<reference evidence="2 3" key="1">
    <citation type="journal article" date="2021" name="BMC Biol.">
        <title>Horizontally acquired antibacterial genes associated with adaptive radiation of ladybird beetles.</title>
        <authorList>
            <person name="Li H.S."/>
            <person name="Tang X.F."/>
            <person name="Huang Y.H."/>
            <person name="Xu Z.Y."/>
            <person name="Chen M.L."/>
            <person name="Du X.Y."/>
            <person name="Qiu B.Y."/>
            <person name="Chen P.T."/>
            <person name="Zhang W."/>
            <person name="Slipinski A."/>
            <person name="Escalona H.E."/>
            <person name="Waterhouse R.M."/>
            <person name="Zwick A."/>
            <person name="Pang H."/>
        </authorList>
    </citation>
    <scope>NUCLEOTIDE SEQUENCE [LARGE SCALE GENOMIC DNA]</scope>
    <source>
        <strain evidence="2">SYSU2018</strain>
    </source>
</reference>
<sequence length="80" mass="9162">MNEEELTSKSDVIERWKTYCQDFLAGNRTDSHSHIIEATEELKPPILKQEEQKAVQRLSEQKTAGNDGIATEMLKSTRDL</sequence>
<organism evidence="2 3">
    <name type="scientific">Cryptolaemus montrouzieri</name>
    <dbReference type="NCBI Taxonomy" id="559131"/>
    <lineage>
        <taxon>Eukaryota</taxon>
        <taxon>Metazoa</taxon>
        <taxon>Ecdysozoa</taxon>
        <taxon>Arthropoda</taxon>
        <taxon>Hexapoda</taxon>
        <taxon>Insecta</taxon>
        <taxon>Pterygota</taxon>
        <taxon>Neoptera</taxon>
        <taxon>Endopterygota</taxon>
        <taxon>Coleoptera</taxon>
        <taxon>Polyphaga</taxon>
        <taxon>Cucujiformia</taxon>
        <taxon>Coccinelloidea</taxon>
        <taxon>Coccinellidae</taxon>
        <taxon>Scymninae</taxon>
        <taxon>Scymnini</taxon>
        <taxon>Cryptolaemus</taxon>
    </lineage>
</organism>
<keyword evidence="3" id="KW-1185">Reference proteome</keyword>
<feature type="region of interest" description="Disordered" evidence="1">
    <location>
        <begin position="58"/>
        <end position="80"/>
    </location>
</feature>
<dbReference type="AlphaFoldDB" id="A0ABD2MUU3"/>
<gene>
    <name evidence="2" type="ORF">HHI36_009259</name>
</gene>